<gene>
    <name evidence="2" type="ORF">AFERRI_20868</name>
</gene>
<proteinExistence type="predicted"/>
<name>A0ABY1MQV9_9PROT</name>
<evidence type="ECO:0000313" key="3">
    <source>
        <dbReference type="Proteomes" id="UP000193925"/>
    </source>
</evidence>
<dbReference type="EMBL" id="LT841305">
    <property type="protein sequence ID" value="SMH66079.1"/>
    <property type="molecule type" value="Genomic_DNA"/>
</dbReference>
<feature type="region of interest" description="Disordered" evidence="1">
    <location>
        <begin position="29"/>
        <end position="54"/>
    </location>
</feature>
<accession>A0ABY1MQV9</accession>
<keyword evidence="3" id="KW-1185">Reference proteome</keyword>
<evidence type="ECO:0000313" key="2">
    <source>
        <dbReference type="EMBL" id="SMH66079.1"/>
    </source>
</evidence>
<protein>
    <submittedName>
        <fullName evidence="2">Uncharacterized protein</fullName>
    </submittedName>
</protein>
<dbReference type="Proteomes" id="UP000193925">
    <property type="component" value="Chromosome AFERRI"/>
</dbReference>
<organism evidence="2 3">
    <name type="scientific">Acidithiobacillus ferrivorans</name>
    <dbReference type="NCBI Taxonomy" id="160808"/>
    <lineage>
        <taxon>Bacteria</taxon>
        <taxon>Pseudomonadati</taxon>
        <taxon>Pseudomonadota</taxon>
        <taxon>Acidithiobacillia</taxon>
        <taxon>Acidithiobacillales</taxon>
        <taxon>Acidithiobacillaceae</taxon>
        <taxon>Acidithiobacillus</taxon>
    </lineage>
</organism>
<reference evidence="2 3" key="1">
    <citation type="submission" date="2017-03" db="EMBL/GenBank/DDBJ databases">
        <authorList>
            <person name="Regsiter A."/>
            <person name="William W."/>
        </authorList>
    </citation>
    <scope>NUCLEOTIDE SEQUENCE [LARGE SCALE GENOMIC DNA]</scope>
    <source>
        <strain evidence="2">PRJEB5721</strain>
    </source>
</reference>
<sequence>MNYPSIRIEGAILSPDILDHLDDAAGQRPADFGLDTGTRSVGSHRPTGEPAWAGARTNTHRIGCWWLSKSHFLRRTRNLQPN</sequence>
<evidence type="ECO:0000256" key="1">
    <source>
        <dbReference type="SAM" id="MobiDB-lite"/>
    </source>
</evidence>